<feature type="signal peptide" evidence="2">
    <location>
        <begin position="1"/>
        <end position="22"/>
    </location>
</feature>
<comment type="caution">
    <text evidence="4">The sequence shown here is derived from an EMBL/GenBank/DDBJ whole genome shotgun (WGS) entry which is preliminary data.</text>
</comment>
<feature type="chain" id="PRO_5046516808" evidence="2">
    <location>
        <begin position="23"/>
        <end position="251"/>
    </location>
</feature>
<evidence type="ECO:0000313" key="5">
    <source>
        <dbReference type="Proteomes" id="UP001595791"/>
    </source>
</evidence>
<keyword evidence="1 2" id="KW-0732">Signal</keyword>
<keyword evidence="5" id="KW-1185">Reference proteome</keyword>
<dbReference type="EMBL" id="JBHSBU010000001">
    <property type="protein sequence ID" value="MFC4159296.1"/>
    <property type="molecule type" value="Genomic_DNA"/>
</dbReference>
<dbReference type="Pfam" id="PF00497">
    <property type="entry name" value="SBP_bac_3"/>
    <property type="match status" value="1"/>
</dbReference>
<feature type="domain" description="Solute-binding protein family 3/N-terminal" evidence="3">
    <location>
        <begin position="37"/>
        <end position="246"/>
    </location>
</feature>
<sequence>MGLGKRFSWCWLLLSLCCLSFAEPVTSPPQVHLVTSAYPPYFGPDLPNQGIISEIVTEAYRRAGYRAKLEFLPWTRCLAYARTGQVDGLFGVWYLKERESFLLYSDPMPPIQLGFYTKVSSNIRYKTLEDLRRYVIGTVQDYGDPPHFVAARLNTDVAPTDKHNLAKLHAGRVDLILIERGVARHLIATEMPELQQELTWIEPPVATMQQYVALSKKSPRAEQLRQAFNKGLREMSNDGTLQRLLESSNIL</sequence>
<dbReference type="PANTHER" id="PTHR35936">
    <property type="entry name" value="MEMBRANE-BOUND LYTIC MUREIN TRANSGLYCOSYLASE F"/>
    <property type="match status" value="1"/>
</dbReference>
<evidence type="ECO:0000256" key="1">
    <source>
        <dbReference type="ARBA" id="ARBA00022729"/>
    </source>
</evidence>
<organism evidence="4 5">
    <name type="scientific">Chitinimonas lacunae</name>
    <dbReference type="NCBI Taxonomy" id="1963018"/>
    <lineage>
        <taxon>Bacteria</taxon>
        <taxon>Pseudomonadati</taxon>
        <taxon>Pseudomonadota</taxon>
        <taxon>Betaproteobacteria</taxon>
        <taxon>Neisseriales</taxon>
        <taxon>Chitinibacteraceae</taxon>
        <taxon>Chitinimonas</taxon>
    </lineage>
</organism>
<protein>
    <submittedName>
        <fullName evidence="4">Substrate-binding periplasmic protein</fullName>
    </submittedName>
</protein>
<reference evidence="5" key="1">
    <citation type="journal article" date="2019" name="Int. J. Syst. Evol. Microbiol.">
        <title>The Global Catalogue of Microorganisms (GCM) 10K type strain sequencing project: providing services to taxonomists for standard genome sequencing and annotation.</title>
        <authorList>
            <consortium name="The Broad Institute Genomics Platform"/>
            <consortium name="The Broad Institute Genome Sequencing Center for Infectious Disease"/>
            <person name="Wu L."/>
            <person name="Ma J."/>
        </authorList>
    </citation>
    <scope>NUCLEOTIDE SEQUENCE [LARGE SCALE GENOMIC DNA]</scope>
    <source>
        <strain evidence="5">LMG 29894</strain>
    </source>
</reference>
<proteinExistence type="predicted"/>
<dbReference type="SUPFAM" id="SSF53850">
    <property type="entry name" value="Periplasmic binding protein-like II"/>
    <property type="match status" value="1"/>
</dbReference>
<dbReference type="PANTHER" id="PTHR35936:SF25">
    <property type="entry name" value="ABC TRANSPORTER SUBSTRATE-BINDING PROTEIN"/>
    <property type="match status" value="1"/>
</dbReference>
<evidence type="ECO:0000259" key="3">
    <source>
        <dbReference type="Pfam" id="PF00497"/>
    </source>
</evidence>
<evidence type="ECO:0000313" key="4">
    <source>
        <dbReference type="EMBL" id="MFC4159296.1"/>
    </source>
</evidence>
<dbReference type="Gene3D" id="3.40.190.10">
    <property type="entry name" value="Periplasmic binding protein-like II"/>
    <property type="match status" value="2"/>
</dbReference>
<accession>A0ABV8MQC3</accession>
<evidence type="ECO:0000256" key="2">
    <source>
        <dbReference type="SAM" id="SignalP"/>
    </source>
</evidence>
<name>A0ABV8MQC3_9NEIS</name>
<dbReference type="RefSeq" id="WP_378162904.1">
    <property type="nucleotide sequence ID" value="NZ_JBHSBU010000001.1"/>
</dbReference>
<dbReference type="Proteomes" id="UP001595791">
    <property type="component" value="Unassembled WGS sequence"/>
</dbReference>
<dbReference type="InterPro" id="IPR001638">
    <property type="entry name" value="Solute-binding_3/MltF_N"/>
</dbReference>
<gene>
    <name evidence="4" type="ORF">ACFOW7_07995</name>
</gene>